<sequence length="143" mass="15521">MADDNRLTHVGDKEEDHGNQDVVEDHQNVKEEGDNVYDEDESVSANFGSEVDPAEDGSVADATDVGKDVSYPTHEQGSAHEKGSEAKDRTEDGRSKDFPDGDSAGASYDIVCIICLLNPAGRFFHAKDSEIETNTSLPPPIWL</sequence>
<proteinExistence type="predicted"/>
<name>A0ACC0WZ45_9STRA</name>
<dbReference type="Proteomes" id="UP001163321">
    <property type="component" value="Chromosome 1"/>
</dbReference>
<evidence type="ECO:0000313" key="1">
    <source>
        <dbReference type="EMBL" id="KAI9923251.1"/>
    </source>
</evidence>
<organism evidence="1 2">
    <name type="scientific">Peronosclerospora sorghi</name>
    <dbReference type="NCBI Taxonomy" id="230839"/>
    <lineage>
        <taxon>Eukaryota</taxon>
        <taxon>Sar</taxon>
        <taxon>Stramenopiles</taxon>
        <taxon>Oomycota</taxon>
        <taxon>Peronosporomycetes</taxon>
        <taxon>Peronosporales</taxon>
        <taxon>Peronosporaceae</taxon>
        <taxon>Peronosclerospora</taxon>
    </lineage>
</organism>
<gene>
    <name evidence="1" type="ORF">PsorP6_001284</name>
</gene>
<comment type="caution">
    <text evidence="1">The sequence shown here is derived from an EMBL/GenBank/DDBJ whole genome shotgun (WGS) entry which is preliminary data.</text>
</comment>
<evidence type="ECO:0000313" key="2">
    <source>
        <dbReference type="Proteomes" id="UP001163321"/>
    </source>
</evidence>
<protein>
    <submittedName>
        <fullName evidence="1">Uncharacterized protein</fullName>
    </submittedName>
</protein>
<reference evidence="1 2" key="1">
    <citation type="journal article" date="2022" name="bioRxiv">
        <title>The genome of the oomycete Peronosclerospora sorghi, a cosmopolitan pathogen of maize and sorghum, is inflated with dispersed pseudogenes.</title>
        <authorList>
            <person name="Fletcher K."/>
            <person name="Martin F."/>
            <person name="Isakeit T."/>
            <person name="Cavanaugh K."/>
            <person name="Magill C."/>
            <person name="Michelmore R."/>
        </authorList>
    </citation>
    <scope>NUCLEOTIDE SEQUENCE [LARGE SCALE GENOMIC DNA]</scope>
    <source>
        <strain evidence="1">P6</strain>
    </source>
</reference>
<accession>A0ACC0WZ45</accession>
<keyword evidence="2" id="KW-1185">Reference proteome</keyword>
<dbReference type="EMBL" id="CM047580">
    <property type="protein sequence ID" value="KAI9923251.1"/>
    <property type="molecule type" value="Genomic_DNA"/>
</dbReference>